<dbReference type="Gene3D" id="3.40.720.10">
    <property type="entry name" value="Alkaline Phosphatase, subunit A"/>
    <property type="match status" value="1"/>
</dbReference>
<dbReference type="PANTHER" id="PTHR42693">
    <property type="entry name" value="ARYLSULFATASE FAMILY MEMBER"/>
    <property type="match status" value="1"/>
</dbReference>
<dbReference type="SUPFAM" id="SSF53649">
    <property type="entry name" value="Alkaline phosphatase-like"/>
    <property type="match status" value="1"/>
</dbReference>
<protein>
    <submittedName>
        <fullName evidence="5">DUF4976 domain-containing protein</fullName>
    </submittedName>
</protein>
<keyword evidence="6" id="KW-1185">Reference proteome</keyword>
<name>A0A4Q1C0Q1_9BACT</name>
<evidence type="ECO:0000256" key="1">
    <source>
        <dbReference type="ARBA" id="ARBA00008779"/>
    </source>
</evidence>
<feature type="chain" id="PRO_5020194672" evidence="3">
    <location>
        <begin position="25"/>
        <end position="494"/>
    </location>
</feature>
<dbReference type="GO" id="GO:0004065">
    <property type="term" value="F:arylsulfatase activity"/>
    <property type="evidence" value="ECO:0007669"/>
    <property type="project" value="TreeGrafter"/>
</dbReference>
<evidence type="ECO:0000256" key="2">
    <source>
        <dbReference type="ARBA" id="ARBA00022801"/>
    </source>
</evidence>
<dbReference type="EMBL" id="SDHY01000002">
    <property type="protein sequence ID" value="RXK50682.1"/>
    <property type="molecule type" value="Genomic_DNA"/>
</dbReference>
<accession>A0A4Q1C0Q1</accession>
<gene>
    <name evidence="5" type="ORF">ESB04_03265</name>
</gene>
<feature type="signal peptide" evidence="3">
    <location>
        <begin position="1"/>
        <end position="24"/>
    </location>
</feature>
<organism evidence="5 6">
    <name type="scientific">Aquirufa rosea</name>
    <dbReference type="NCBI Taxonomy" id="2509241"/>
    <lineage>
        <taxon>Bacteria</taxon>
        <taxon>Pseudomonadati</taxon>
        <taxon>Bacteroidota</taxon>
        <taxon>Cytophagia</taxon>
        <taxon>Cytophagales</taxon>
        <taxon>Flectobacillaceae</taxon>
        <taxon>Aquirufa</taxon>
    </lineage>
</organism>
<feature type="domain" description="Sulfatase N-terminal" evidence="4">
    <location>
        <begin position="31"/>
        <end position="344"/>
    </location>
</feature>
<reference evidence="5 6" key="1">
    <citation type="submission" date="2019-01" db="EMBL/GenBank/DDBJ databases">
        <title>Cytophagaceae bacterium strain CAR-16.</title>
        <authorList>
            <person name="Chen W.-M."/>
        </authorList>
    </citation>
    <scope>NUCLEOTIDE SEQUENCE [LARGE SCALE GENOMIC DNA]</scope>
    <source>
        <strain evidence="5 6">CAR-16</strain>
    </source>
</reference>
<dbReference type="InterPro" id="IPR050738">
    <property type="entry name" value="Sulfatase"/>
</dbReference>
<dbReference type="Gene3D" id="3.30.1120.10">
    <property type="match status" value="1"/>
</dbReference>
<comment type="caution">
    <text evidence="5">The sequence shown here is derived from an EMBL/GenBank/DDBJ whole genome shotgun (WGS) entry which is preliminary data.</text>
</comment>
<keyword evidence="3" id="KW-0732">Signal</keyword>
<comment type="similarity">
    <text evidence="1">Belongs to the sulfatase family.</text>
</comment>
<dbReference type="Pfam" id="PF00884">
    <property type="entry name" value="Sulfatase"/>
    <property type="match status" value="1"/>
</dbReference>
<dbReference type="InterPro" id="IPR000917">
    <property type="entry name" value="Sulfatase_N"/>
</dbReference>
<proteinExistence type="inferred from homology"/>
<dbReference type="AlphaFoldDB" id="A0A4Q1C0Q1"/>
<dbReference type="CDD" id="cd16034">
    <property type="entry name" value="sulfatase_like"/>
    <property type="match status" value="1"/>
</dbReference>
<evidence type="ECO:0000313" key="6">
    <source>
        <dbReference type="Proteomes" id="UP000289455"/>
    </source>
</evidence>
<dbReference type="PANTHER" id="PTHR42693:SF53">
    <property type="entry name" value="ENDO-4-O-SULFATASE"/>
    <property type="match status" value="1"/>
</dbReference>
<keyword evidence="2" id="KW-0378">Hydrolase</keyword>
<evidence type="ECO:0000256" key="3">
    <source>
        <dbReference type="SAM" id="SignalP"/>
    </source>
</evidence>
<dbReference type="OrthoDB" id="9789742at2"/>
<evidence type="ECO:0000313" key="5">
    <source>
        <dbReference type="EMBL" id="RXK50682.1"/>
    </source>
</evidence>
<sequence>MKKRLTYISICSLCLLAMVPWSVAGQKKSKPNILYILVDQWRAQSTGYAGDENVQTPNLDRLASKSLNLTHAVSGMPVCSPHRASFLTGQYPLTHGVFMNDVLLDSNRTTIGKIFKAHGYQTAYLGKWHVDGHGRSSYIPKTRQQGFDYWKALECTHDYNKSAYYEGDSPQKKMWETYDAIAQTQDVCQYINKQQAGDDPFFLVLSIGSPHDPYQTAPEKYRKIYENKIFKLRDNVPADKVAKVQNDLRGYYAHMTAIDDCVGQLWQTLKDKGLDQNTLIVFTSDHGDLLGSHGAWNKQQPYDESVRVPFLIHYPKALGEKGKKSKVLINSPDIMPTLLGFTGIKIPSSVEGKDFSAILKGKKKNDVSYTLLSCVQPFGQWTRKRGGKEYRGVMTEKYTYVRDLNGPWLLFDREKDPFQMNNLVGKKELYQLESKLDKMLSHELKKRKDAFLPGLQYVKKWNYVIDSTETVPYVKINYQGLPIKDNSSGYPETK</sequence>
<evidence type="ECO:0000259" key="4">
    <source>
        <dbReference type="Pfam" id="PF00884"/>
    </source>
</evidence>
<dbReference type="InterPro" id="IPR017850">
    <property type="entry name" value="Alkaline_phosphatase_core_sf"/>
</dbReference>
<dbReference type="Proteomes" id="UP000289455">
    <property type="component" value="Unassembled WGS sequence"/>
</dbReference>
<dbReference type="RefSeq" id="WP_129026239.1">
    <property type="nucleotide sequence ID" value="NZ_SDHY01000002.1"/>
</dbReference>